<dbReference type="Pfam" id="PF12244">
    <property type="entry name" value="DUF3606"/>
    <property type="match status" value="1"/>
</dbReference>
<gene>
    <name evidence="1" type="ORF">EAH88_18545</name>
</gene>
<keyword evidence="2" id="KW-1185">Reference proteome</keyword>
<dbReference type="RefSeq" id="WP_140656141.1">
    <property type="nucleotide sequence ID" value="NZ_RCZO01000015.1"/>
</dbReference>
<evidence type="ECO:0000313" key="1">
    <source>
        <dbReference type="EMBL" id="TPG04109.1"/>
    </source>
</evidence>
<dbReference type="InterPro" id="IPR022037">
    <property type="entry name" value="DUF3606"/>
</dbReference>
<protein>
    <submittedName>
        <fullName evidence="1">DUF3606 domain-containing protein</fullName>
    </submittedName>
</protein>
<reference evidence="1 2" key="1">
    <citation type="journal article" date="2019" name="Environ. Microbiol.">
        <title>Species interactions and distinct microbial communities in high Arctic permafrost affected cryosols are associated with the CH4 and CO2 gas fluxes.</title>
        <authorList>
            <person name="Altshuler I."/>
            <person name="Hamel J."/>
            <person name="Turney S."/>
            <person name="Magnuson E."/>
            <person name="Levesque R."/>
            <person name="Greer C."/>
            <person name="Whyte L.G."/>
        </authorList>
    </citation>
    <scope>NUCLEOTIDE SEQUENCE [LARGE SCALE GENOMIC DNA]</scope>
    <source>
        <strain evidence="1 2">S13Y</strain>
    </source>
</reference>
<dbReference type="Proteomes" id="UP000319486">
    <property type="component" value="Unassembled WGS sequence"/>
</dbReference>
<dbReference type="EMBL" id="RCZO01000015">
    <property type="protein sequence ID" value="TPG04109.1"/>
    <property type="molecule type" value="Genomic_DNA"/>
</dbReference>
<evidence type="ECO:0000313" key="2">
    <source>
        <dbReference type="Proteomes" id="UP000319486"/>
    </source>
</evidence>
<proteinExistence type="predicted"/>
<sequence>MSDDLHKRRPQDATKVNIHEAWEVRYWCKEFGCTETQLNAAVRVVGVSSAAIRRHLGK</sequence>
<name>A0A502BW85_9GAMM</name>
<dbReference type="AlphaFoldDB" id="A0A502BW85"/>
<comment type="caution">
    <text evidence="1">The sequence shown here is derived from an EMBL/GenBank/DDBJ whole genome shotgun (WGS) entry which is preliminary data.</text>
</comment>
<organism evidence="1 2">
    <name type="scientific">Rhodanobacter glycinis</name>
    <dbReference type="NCBI Taxonomy" id="582702"/>
    <lineage>
        <taxon>Bacteria</taxon>
        <taxon>Pseudomonadati</taxon>
        <taxon>Pseudomonadota</taxon>
        <taxon>Gammaproteobacteria</taxon>
        <taxon>Lysobacterales</taxon>
        <taxon>Rhodanobacteraceae</taxon>
        <taxon>Rhodanobacter</taxon>
    </lineage>
</organism>
<accession>A0A502BW85</accession>